<evidence type="ECO:0000256" key="5">
    <source>
        <dbReference type="SAM" id="MobiDB-lite"/>
    </source>
</evidence>
<dbReference type="GO" id="GO:1902201">
    <property type="term" value="P:negative regulation of bacterial-type flagellum-dependent cell motility"/>
    <property type="evidence" value="ECO:0007669"/>
    <property type="project" value="TreeGrafter"/>
</dbReference>
<dbReference type="EMBL" id="AP023189">
    <property type="protein sequence ID" value="BCG22497.1"/>
    <property type="molecule type" value="Genomic_DNA"/>
</dbReference>
<dbReference type="Proteomes" id="UP000509383">
    <property type="component" value="Chromosome"/>
</dbReference>
<dbReference type="SUPFAM" id="SSF55073">
    <property type="entry name" value="Nucleotide cyclase"/>
    <property type="match status" value="1"/>
</dbReference>
<dbReference type="PANTHER" id="PTHR45138:SF9">
    <property type="entry name" value="DIGUANYLATE CYCLASE DGCM-RELATED"/>
    <property type="match status" value="1"/>
</dbReference>
<evidence type="ECO:0000256" key="2">
    <source>
        <dbReference type="ARBA" id="ARBA00004533"/>
    </source>
</evidence>
<feature type="transmembrane region" description="Helical" evidence="6">
    <location>
        <begin position="124"/>
        <end position="145"/>
    </location>
</feature>
<dbReference type="EC" id="2.7.7.65" evidence="3"/>
<dbReference type="EMBL" id="BQKM01000007">
    <property type="protein sequence ID" value="GJN53537.1"/>
    <property type="molecule type" value="Genomic_DNA"/>
</dbReference>
<keyword evidence="11" id="KW-1185">Reference proteome</keyword>
<reference evidence="8 10" key="1">
    <citation type="submission" date="2020-05" db="EMBL/GenBank/DDBJ databases">
        <title>Characterization of novel class B3 metallo-beta-lactamase from novel Pseudomonas species.</title>
        <authorList>
            <person name="Yamada K."/>
            <person name="Aoki K."/>
            <person name="Ishii Y."/>
        </authorList>
    </citation>
    <scope>NUCLEOTIDE SEQUENCE [LARGE SCALE GENOMIC DNA]</scope>
    <source>
        <strain evidence="8 10">TUM18999</strain>
        <strain evidence="9 11">TUM20286</strain>
    </source>
</reference>
<comment type="subcellular location">
    <subcellularLocation>
        <location evidence="2">Cell inner membrane</location>
    </subcellularLocation>
</comment>
<dbReference type="InterPro" id="IPR043128">
    <property type="entry name" value="Rev_trsase/Diguanyl_cyclase"/>
</dbReference>
<evidence type="ECO:0000313" key="9">
    <source>
        <dbReference type="EMBL" id="GJN53537.1"/>
    </source>
</evidence>
<dbReference type="NCBIfam" id="TIGR00254">
    <property type="entry name" value="GGDEF"/>
    <property type="match status" value="1"/>
</dbReference>
<dbReference type="Proteomes" id="UP001054892">
    <property type="component" value="Unassembled WGS sequence"/>
</dbReference>
<feature type="domain" description="GGDEF" evidence="7">
    <location>
        <begin position="265"/>
        <end position="417"/>
    </location>
</feature>
<gene>
    <name evidence="8" type="ORF">TUM18999_06880</name>
    <name evidence="9" type="ORF">TUM20286_32890</name>
</gene>
<keyword evidence="6" id="KW-1133">Transmembrane helix</keyword>
<dbReference type="FunFam" id="3.30.70.270:FF:000001">
    <property type="entry name" value="Diguanylate cyclase domain protein"/>
    <property type="match status" value="1"/>
</dbReference>
<name>A0A6J4DYA5_9PSED</name>
<dbReference type="KEGG" id="ptw:TUM18999_06880"/>
<evidence type="ECO:0000256" key="4">
    <source>
        <dbReference type="ARBA" id="ARBA00034247"/>
    </source>
</evidence>
<dbReference type="InterPro" id="IPR029787">
    <property type="entry name" value="Nucleotide_cyclase"/>
</dbReference>
<proteinExistence type="predicted"/>
<evidence type="ECO:0000313" key="8">
    <source>
        <dbReference type="EMBL" id="BCG22497.1"/>
    </source>
</evidence>
<feature type="region of interest" description="Disordered" evidence="5">
    <location>
        <begin position="347"/>
        <end position="370"/>
    </location>
</feature>
<feature type="compositionally biased region" description="Basic and acidic residues" evidence="5">
    <location>
        <begin position="347"/>
        <end position="361"/>
    </location>
</feature>
<dbReference type="PROSITE" id="PS50887">
    <property type="entry name" value="GGDEF"/>
    <property type="match status" value="1"/>
</dbReference>
<feature type="transmembrane region" description="Helical" evidence="6">
    <location>
        <begin position="95"/>
        <end position="112"/>
    </location>
</feature>
<dbReference type="GO" id="GO:0043709">
    <property type="term" value="P:cell adhesion involved in single-species biofilm formation"/>
    <property type="evidence" value="ECO:0007669"/>
    <property type="project" value="TreeGrafter"/>
</dbReference>
<dbReference type="PANTHER" id="PTHR45138">
    <property type="entry name" value="REGULATORY COMPONENTS OF SENSORY TRANSDUCTION SYSTEM"/>
    <property type="match status" value="1"/>
</dbReference>
<feature type="transmembrane region" description="Helical" evidence="6">
    <location>
        <begin position="63"/>
        <end position="83"/>
    </location>
</feature>
<feature type="transmembrane region" description="Helical" evidence="6">
    <location>
        <begin position="165"/>
        <end position="187"/>
    </location>
</feature>
<feature type="transmembrane region" description="Helical" evidence="6">
    <location>
        <begin position="12"/>
        <end position="28"/>
    </location>
</feature>
<evidence type="ECO:0000256" key="1">
    <source>
        <dbReference type="ARBA" id="ARBA00001946"/>
    </source>
</evidence>
<dbReference type="CDD" id="cd01949">
    <property type="entry name" value="GGDEF"/>
    <property type="match status" value="1"/>
</dbReference>
<evidence type="ECO:0000256" key="3">
    <source>
        <dbReference type="ARBA" id="ARBA00012528"/>
    </source>
</evidence>
<sequence length="430" mass="47716">MRSLSSFRVSHFVPPLALILAGGVMGSLPGMTEFFVSLFNVLPTLLLLLGGSFCAAYGRLRQLFLLLILYLAYYLLDTQVDYYQAERVVREDAALVFHLCSLLLPLLFGLFGCWQERTHLLQDFVARGAVILAVVGVAVALGRSYPESLLPVLTAVHWPLLHGSWMSLIQLSYFAFVGALIALAVTYARQPRPQHAAQLLALLGIWWMLPKVFVLPHALHAMSSLAMLALTASVAHEAYQMAFRDELTGLPGRRALNERLQRLGRNYVLAMTDVDHFKKFNDTYGHDVGDQVLRMVAARLKKVTGGGKAYRYGGEEFTIVFAGKTMEECQPHLEAVREAIENYAMQLRDKDSRPKNDEQGRSKRSGAAGQSVSVTISIGVAERDAEQRTPEEVIKVADQALYSAKSAGRNRVFLHGQNRRGAVRVRKADA</sequence>
<comment type="catalytic activity">
    <reaction evidence="4">
        <text>2 GTP = 3',3'-c-di-GMP + 2 diphosphate</text>
        <dbReference type="Rhea" id="RHEA:24898"/>
        <dbReference type="ChEBI" id="CHEBI:33019"/>
        <dbReference type="ChEBI" id="CHEBI:37565"/>
        <dbReference type="ChEBI" id="CHEBI:58805"/>
        <dbReference type="EC" id="2.7.7.65"/>
    </reaction>
</comment>
<keyword evidence="6" id="KW-0812">Transmembrane</keyword>
<dbReference type="RefSeq" id="WP_173177555.1">
    <property type="nucleotide sequence ID" value="NZ_AP023189.1"/>
</dbReference>
<accession>A0A6J4DYA5</accession>
<feature type="transmembrane region" description="Helical" evidence="6">
    <location>
        <begin position="199"/>
        <end position="219"/>
    </location>
</feature>
<dbReference type="SMART" id="SM00267">
    <property type="entry name" value="GGDEF"/>
    <property type="match status" value="1"/>
</dbReference>
<dbReference type="Gene3D" id="3.30.70.270">
    <property type="match status" value="1"/>
</dbReference>
<keyword evidence="6" id="KW-0472">Membrane</keyword>
<dbReference type="GO" id="GO:0005886">
    <property type="term" value="C:plasma membrane"/>
    <property type="evidence" value="ECO:0007669"/>
    <property type="project" value="UniProtKB-SubCell"/>
</dbReference>
<dbReference type="Pfam" id="PF00990">
    <property type="entry name" value="GGDEF"/>
    <property type="match status" value="2"/>
</dbReference>
<dbReference type="GO" id="GO:0052621">
    <property type="term" value="F:diguanylate cyclase activity"/>
    <property type="evidence" value="ECO:0007669"/>
    <property type="project" value="UniProtKB-EC"/>
</dbReference>
<evidence type="ECO:0000259" key="7">
    <source>
        <dbReference type="PROSITE" id="PS50887"/>
    </source>
</evidence>
<dbReference type="InterPro" id="IPR050469">
    <property type="entry name" value="Diguanylate_Cyclase"/>
</dbReference>
<evidence type="ECO:0000313" key="11">
    <source>
        <dbReference type="Proteomes" id="UP001054892"/>
    </source>
</evidence>
<dbReference type="AlphaFoldDB" id="A0A6J4DYA5"/>
<dbReference type="InterPro" id="IPR000160">
    <property type="entry name" value="GGDEF_dom"/>
</dbReference>
<feature type="transmembrane region" description="Helical" evidence="6">
    <location>
        <begin position="34"/>
        <end position="56"/>
    </location>
</feature>
<organism evidence="8 10">
    <name type="scientific">Pseudomonas tohonis</name>
    <dbReference type="NCBI Taxonomy" id="2725477"/>
    <lineage>
        <taxon>Bacteria</taxon>
        <taxon>Pseudomonadati</taxon>
        <taxon>Pseudomonadota</taxon>
        <taxon>Gammaproteobacteria</taxon>
        <taxon>Pseudomonadales</taxon>
        <taxon>Pseudomonadaceae</taxon>
        <taxon>Pseudomonas</taxon>
    </lineage>
</organism>
<evidence type="ECO:0000313" key="10">
    <source>
        <dbReference type="Proteomes" id="UP000509383"/>
    </source>
</evidence>
<comment type="cofactor">
    <cofactor evidence="1">
        <name>Mg(2+)</name>
        <dbReference type="ChEBI" id="CHEBI:18420"/>
    </cofactor>
</comment>
<protein>
    <recommendedName>
        <fullName evidence="3">diguanylate cyclase</fullName>
        <ecNumber evidence="3">2.7.7.65</ecNumber>
    </recommendedName>
</protein>
<evidence type="ECO:0000256" key="6">
    <source>
        <dbReference type="SAM" id="Phobius"/>
    </source>
</evidence>